<keyword evidence="2" id="KW-0677">Repeat</keyword>
<organism evidence="3 4">
    <name type="scientific">Dendrothele bispora (strain CBS 962.96)</name>
    <dbReference type="NCBI Taxonomy" id="1314807"/>
    <lineage>
        <taxon>Eukaryota</taxon>
        <taxon>Fungi</taxon>
        <taxon>Dikarya</taxon>
        <taxon>Basidiomycota</taxon>
        <taxon>Agaricomycotina</taxon>
        <taxon>Agaricomycetes</taxon>
        <taxon>Agaricomycetidae</taxon>
        <taxon>Agaricales</taxon>
        <taxon>Agaricales incertae sedis</taxon>
        <taxon>Dendrothele</taxon>
    </lineage>
</organism>
<dbReference type="InterPro" id="IPR015915">
    <property type="entry name" value="Kelch-typ_b-propeller"/>
</dbReference>
<proteinExistence type="predicted"/>
<dbReference type="Pfam" id="PF24681">
    <property type="entry name" value="Kelch_KLHDC2_KLHL20_DRC7"/>
    <property type="match status" value="1"/>
</dbReference>
<dbReference type="SUPFAM" id="SSF50965">
    <property type="entry name" value="Galactose oxidase, central domain"/>
    <property type="match status" value="1"/>
</dbReference>
<sequence>VSRTWIKIPVFGAIPVGRYGHTACLIQDSLFVVFGGQRSESIYLNDLWSFDLENFKFPCTWNFIQLASRTPNRRAGHTCVTHENRLIIFGGTDGLCRFNDTWIFDFETKRWTEMKCNGQVPAARDGHAAAVVGDMMYVYGGRGIDGEELEDVSVLSLSSHIWYSFQYHVMGTPPREKLGHAMVAVGSEIYVLGGRSASLKLSDALERSNCMHVLDTSESSFHEPASIN</sequence>
<dbReference type="Gene3D" id="2.120.10.80">
    <property type="entry name" value="Kelch-type beta propeller"/>
    <property type="match status" value="1"/>
</dbReference>
<feature type="non-terminal residue" evidence="3">
    <location>
        <position position="1"/>
    </location>
</feature>
<name>A0A4S8LWU1_DENBC</name>
<dbReference type="EMBL" id="ML179237">
    <property type="protein sequence ID" value="THU93881.1"/>
    <property type="molecule type" value="Genomic_DNA"/>
</dbReference>
<evidence type="ECO:0000256" key="1">
    <source>
        <dbReference type="ARBA" id="ARBA00022441"/>
    </source>
</evidence>
<evidence type="ECO:0000256" key="2">
    <source>
        <dbReference type="ARBA" id="ARBA00022737"/>
    </source>
</evidence>
<evidence type="ECO:0000313" key="4">
    <source>
        <dbReference type="Proteomes" id="UP000297245"/>
    </source>
</evidence>
<evidence type="ECO:0000313" key="3">
    <source>
        <dbReference type="EMBL" id="THU93881.1"/>
    </source>
</evidence>
<dbReference type="PANTHER" id="PTHR46093">
    <property type="entry name" value="ACYL-COA-BINDING DOMAIN-CONTAINING PROTEIN 5"/>
    <property type="match status" value="1"/>
</dbReference>
<dbReference type="OrthoDB" id="45365at2759"/>
<dbReference type="Proteomes" id="UP000297245">
    <property type="component" value="Unassembled WGS sequence"/>
</dbReference>
<reference evidence="3 4" key="1">
    <citation type="journal article" date="2019" name="Nat. Ecol. Evol.">
        <title>Megaphylogeny resolves global patterns of mushroom evolution.</title>
        <authorList>
            <person name="Varga T."/>
            <person name="Krizsan K."/>
            <person name="Foldi C."/>
            <person name="Dima B."/>
            <person name="Sanchez-Garcia M."/>
            <person name="Sanchez-Ramirez S."/>
            <person name="Szollosi G.J."/>
            <person name="Szarkandi J.G."/>
            <person name="Papp V."/>
            <person name="Albert L."/>
            <person name="Andreopoulos W."/>
            <person name="Angelini C."/>
            <person name="Antonin V."/>
            <person name="Barry K.W."/>
            <person name="Bougher N.L."/>
            <person name="Buchanan P."/>
            <person name="Buyck B."/>
            <person name="Bense V."/>
            <person name="Catcheside P."/>
            <person name="Chovatia M."/>
            <person name="Cooper J."/>
            <person name="Damon W."/>
            <person name="Desjardin D."/>
            <person name="Finy P."/>
            <person name="Geml J."/>
            <person name="Haridas S."/>
            <person name="Hughes K."/>
            <person name="Justo A."/>
            <person name="Karasinski D."/>
            <person name="Kautmanova I."/>
            <person name="Kiss B."/>
            <person name="Kocsube S."/>
            <person name="Kotiranta H."/>
            <person name="LaButti K.M."/>
            <person name="Lechner B.E."/>
            <person name="Liimatainen K."/>
            <person name="Lipzen A."/>
            <person name="Lukacs Z."/>
            <person name="Mihaltcheva S."/>
            <person name="Morgado L.N."/>
            <person name="Niskanen T."/>
            <person name="Noordeloos M.E."/>
            <person name="Ohm R.A."/>
            <person name="Ortiz-Santana B."/>
            <person name="Ovrebo C."/>
            <person name="Racz N."/>
            <person name="Riley R."/>
            <person name="Savchenko A."/>
            <person name="Shiryaev A."/>
            <person name="Soop K."/>
            <person name="Spirin V."/>
            <person name="Szebenyi C."/>
            <person name="Tomsovsky M."/>
            <person name="Tulloss R.E."/>
            <person name="Uehling J."/>
            <person name="Grigoriev I.V."/>
            <person name="Vagvolgyi C."/>
            <person name="Papp T."/>
            <person name="Martin F.M."/>
            <person name="Miettinen O."/>
            <person name="Hibbett D.S."/>
            <person name="Nagy L.G."/>
        </authorList>
    </citation>
    <scope>NUCLEOTIDE SEQUENCE [LARGE SCALE GENOMIC DNA]</scope>
    <source>
        <strain evidence="3 4">CBS 962.96</strain>
    </source>
</reference>
<dbReference type="AlphaFoldDB" id="A0A4S8LWU1"/>
<accession>A0A4S8LWU1</accession>
<protein>
    <submittedName>
        <fullName evidence="3">Galactose oxidase</fullName>
    </submittedName>
</protein>
<gene>
    <name evidence="3" type="ORF">K435DRAFT_669348</name>
</gene>
<dbReference type="InterPro" id="IPR011043">
    <property type="entry name" value="Gal_Oxase/kelch_b-propeller"/>
</dbReference>
<keyword evidence="4" id="KW-1185">Reference proteome</keyword>
<keyword evidence="1" id="KW-0880">Kelch repeat</keyword>
<dbReference type="PANTHER" id="PTHR46093:SF18">
    <property type="entry name" value="FIBRONECTIN TYPE-III DOMAIN-CONTAINING PROTEIN"/>
    <property type="match status" value="1"/>
</dbReference>